<proteinExistence type="predicted"/>
<accession>A0A6I4VTT8</accession>
<feature type="transmembrane region" description="Helical" evidence="1">
    <location>
        <begin position="154"/>
        <end position="172"/>
    </location>
</feature>
<keyword evidence="1" id="KW-0812">Transmembrane</keyword>
<dbReference type="NCBIfam" id="TIGR02871">
    <property type="entry name" value="spore_ylbJ"/>
    <property type="match status" value="1"/>
</dbReference>
<feature type="transmembrane region" description="Helical" evidence="1">
    <location>
        <begin position="332"/>
        <end position="350"/>
    </location>
</feature>
<dbReference type="EMBL" id="WUUL01000003">
    <property type="protein sequence ID" value="MXQ53246.1"/>
    <property type="molecule type" value="Genomic_DNA"/>
</dbReference>
<evidence type="ECO:0000256" key="1">
    <source>
        <dbReference type="SAM" id="Phobius"/>
    </source>
</evidence>
<evidence type="ECO:0000313" key="3">
    <source>
        <dbReference type="EMBL" id="MXQ53246.1"/>
    </source>
</evidence>
<feature type="transmembrane region" description="Helical" evidence="1">
    <location>
        <begin position="46"/>
        <end position="73"/>
    </location>
</feature>
<feature type="transmembrane region" description="Helical" evidence="1">
    <location>
        <begin position="15"/>
        <end position="34"/>
    </location>
</feature>
<feature type="transmembrane region" description="Helical" evidence="1">
    <location>
        <begin position="293"/>
        <end position="311"/>
    </location>
</feature>
<dbReference type="InterPro" id="IPR011642">
    <property type="entry name" value="Gate_dom"/>
</dbReference>
<evidence type="ECO:0000313" key="4">
    <source>
        <dbReference type="Proteomes" id="UP000430692"/>
    </source>
</evidence>
<dbReference type="AlphaFoldDB" id="A0A6I4VTT8"/>
<reference evidence="3 4" key="1">
    <citation type="submission" date="2019-12" db="EMBL/GenBank/DDBJ databases">
        <title>Whole-genome analyses of novel actinobacteria.</title>
        <authorList>
            <person name="Sahin N."/>
            <person name="Saygin H."/>
        </authorList>
    </citation>
    <scope>NUCLEOTIDE SEQUENCE [LARGE SCALE GENOMIC DNA]</scope>
    <source>
        <strain evidence="3 4">KC615</strain>
    </source>
</reference>
<keyword evidence="4" id="KW-1185">Reference proteome</keyword>
<feature type="domain" description="Nucleoside transporter/FeoB GTPase Gate" evidence="2">
    <location>
        <begin position="226"/>
        <end position="305"/>
    </location>
</feature>
<dbReference type="Proteomes" id="UP000430692">
    <property type="component" value="Unassembled WGS sequence"/>
</dbReference>
<feature type="transmembrane region" description="Helical" evidence="1">
    <location>
        <begin position="127"/>
        <end position="148"/>
    </location>
</feature>
<sequence>MELITHRLQSQLKTVFLAMFALLFAVTLVLYPEIAFKASLRGLKIWWDVVFPAMLPFFITAELMMGFGVVHLLGVLFEPFMRPLFRVPGSGGFVMAVALISGNPMGAKLTTRLREQNLITREEGERLVSFACTAGPLFIFGAIAIGFFENPAAGVLIAVVHYVSCFIVAFFMRLHARDKELTPSPKHGGKRFIRAFQAMHRARITDDRPIGQLLGEAVSSAVQTLLMIGGFVIIFSVLIHVFTYVGITAWIASLILPILHLLHLSDLLSIPIVAGILEMTIGSQMISENTVNTSLLMQLAFVGFFLGWNGLSIHAQVASVLSKSDIRYRPYFVGRILHGILAFLLTFVFWKPFQPDVQTTAPASLHIWSTHVPSPVFNWWVCLQGFSLLMLCFWFFFLMKQLLNRKSFTS</sequence>
<keyword evidence="1" id="KW-1133">Transmembrane helix</keyword>
<organism evidence="3 4">
    <name type="scientific">Shimazuella alba</name>
    <dbReference type="NCBI Taxonomy" id="2690964"/>
    <lineage>
        <taxon>Bacteria</taxon>
        <taxon>Bacillati</taxon>
        <taxon>Bacillota</taxon>
        <taxon>Bacilli</taxon>
        <taxon>Bacillales</taxon>
        <taxon>Thermoactinomycetaceae</taxon>
        <taxon>Shimazuella</taxon>
    </lineage>
</organism>
<feature type="transmembrane region" description="Helical" evidence="1">
    <location>
        <begin position="377"/>
        <end position="398"/>
    </location>
</feature>
<protein>
    <submittedName>
        <fullName evidence="3">Sporulation integral membrane protein YlbJ</fullName>
    </submittedName>
</protein>
<gene>
    <name evidence="3" type="primary">ylbJ</name>
    <name evidence="3" type="ORF">GSM42_05765</name>
</gene>
<feature type="transmembrane region" description="Helical" evidence="1">
    <location>
        <begin position="85"/>
        <end position="106"/>
    </location>
</feature>
<dbReference type="Pfam" id="PF07670">
    <property type="entry name" value="Gate"/>
    <property type="match status" value="1"/>
</dbReference>
<name>A0A6I4VTT8_9BACL</name>
<keyword evidence="1" id="KW-0472">Membrane</keyword>
<dbReference type="RefSeq" id="WP_160800604.1">
    <property type="nucleotide sequence ID" value="NZ_WUUL01000003.1"/>
</dbReference>
<comment type="caution">
    <text evidence="3">The sequence shown here is derived from an EMBL/GenBank/DDBJ whole genome shotgun (WGS) entry which is preliminary data.</text>
</comment>
<dbReference type="InterPro" id="IPR014226">
    <property type="entry name" value="Spore_IM_YlbJ"/>
</dbReference>
<evidence type="ECO:0000259" key="2">
    <source>
        <dbReference type="Pfam" id="PF07670"/>
    </source>
</evidence>